<reference evidence="2 5" key="2">
    <citation type="submission" date="2019-10" db="EMBL/GenBank/DDBJ databases">
        <title>Prolixibacter strains distinguished by the presence of nitrate reductase genes were adept at nitrate-dependent anaerobic corrosion of metallic iron and carbon steel.</title>
        <authorList>
            <person name="Iino T."/>
            <person name="Shono N."/>
            <person name="Ito K."/>
            <person name="Nakamura R."/>
            <person name="Sueoka K."/>
            <person name="Harayama S."/>
            <person name="Ohkuma M."/>
        </authorList>
    </citation>
    <scope>NUCLEOTIDE SEQUENCE [LARGE SCALE GENOMIC DNA]</scope>
    <source>
        <strain evidence="2 5">MIC1-1</strain>
    </source>
</reference>
<evidence type="ECO:0000313" key="2">
    <source>
        <dbReference type="EMBL" id="GET23320.1"/>
    </source>
</evidence>
<protein>
    <submittedName>
        <fullName evidence="2">NAD(P)-dependent oxidoreductase</fullName>
    </submittedName>
    <submittedName>
        <fullName evidence="3">NAD(P)H dehydrogenase (Quinone)</fullName>
    </submittedName>
</protein>
<dbReference type="InterPro" id="IPR008030">
    <property type="entry name" value="NmrA-like"/>
</dbReference>
<evidence type="ECO:0000313" key="5">
    <source>
        <dbReference type="Proteomes" id="UP000396862"/>
    </source>
</evidence>
<dbReference type="SUPFAM" id="SSF51735">
    <property type="entry name" value="NAD(P)-binding Rossmann-fold domains"/>
    <property type="match status" value="1"/>
</dbReference>
<dbReference type="OrthoDB" id="9780595at2"/>
<dbReference type="CDD" id="cd05269">
    <property type="entry name" value="TMR_SDR_a"/>
    <property type="match status" value="1"/>
</dbReference>
<sequence length="281" mass="29590">MKIAVTGATGQLGSLVVEQLKKRVASENLVALVRSPEKAAKLGIEARAFDYNQPEGLSDALNGIDRLVLISGSEIGQRARQHANVIEAAKKAGVQWIVYTSLLHADTSSLNLAGEHIATEKALKESGIAHTVLRNGWYTENYTASIEGALGAGAFVGSAGNGKIASATRADYAEAAAVAVTDERHKGKVYELAGDKAYTLTDLAAEISKQSGKDLPYNNLPEAEYANILKQVGLPDMFAGAIASWDTGASKGDLFDDSRQLSQLIGRPTTPLADAVKAALK</sequence>
<dbReference type="PANTHER" id="PTHR47129:SF1">
    <property type="entry name" value="NMRA-LIKE DOMAIN-CONTAINING PROTEIN"/>
    <property type="match status" value="1"/>
</dbReference>
<evidence type="ECO:0000313" key="4">
    <source>
        <dbReference type="Proteomes" id="UP000240621"/>
    </source>
</evidence>
<evidence type="ECO:0000259" key="1">
    <source>
        <dbReference type="Pfam" id="PF05368"/>
    </source>
</evidence>
<dbReference type="EMBL" id="PYGC01000003">
    <property type="protein sequence ID" value="PSK83777.1"/>
    <property type="molecule type" value="Genomic_DNA"/>
</dbReference>
<dbReference type="InterPro" id="IPR036291">
    <property type="entry name" value="NAD(P)-bd_dom_sf"/>
</dbReference>
<dbReference type="InterPro" id="IPR052718">
    <property type="entry name" value="NmrA-type_oxidoreductase"/>
</dbReference>
<reference evidence="3 4" key="1">
    <citation type="submission" date="2018-03" db="EMBL/GenBank/DDBJ databases">
        <title>Genomic Encyclopedia of Archaeal and Bacterial Type Strains, Phase II (KMG-II): from individual species to whole genera.</title>
        <authorList>
            <person name="Goeker M."/>
        </authorList>
    </citation>
    <scope>NUCLEOTIDE SEQUENCE [LARGE SCALE GENOMIC DNA]</scope>
    <source>
        <strain evidence="3 4">DSM 27267</strain>
    </source>
</reference>
<dbReference type="EMBL" id="BLAU01000001">
    <property type="protein sequence ID" value="GET23320.1"/>
    <property type="molecule type" value="Genomic_DNA"/>
</dbReference>
<dbReference type="Gene3D" id="3.90.25.10">
    <property type="entry name" value="UDP-galactose 4-epimerase, domain 1"/>
    <property type="match status" value="1"/>
</dbReference>
<organism evidence="3 4">
    <name type="scientific">Prolixibacter denitrificans</name>
    <dbReference type="NCBI Taxonomy" id="1541063"/>
    <lineage>
        <taxon>Bacteria</taxon>
        <taxon>Pseudomonadati</taxon>
        <taxon>Bacteroidota</taxon>
        <taxon>Bacteroidia</taxon>
        <taxon>Marinilabiliales</taxon>
        <taxon>Prolixibacteraceae</taxon>
        <taxon>Prolixibacter</taxon>
    </lineage>
</organism>
<dbReference type="AlphaFoldDB" id="A0A2P8CFL9"/>
<comment type="caution">
    <text evidence="3">The sequence shown here is derived from an EMBL/GenBank/DDBJ whole genome shotgun (WGS) entry which is preliminary data.</text>
</comment>
<evidence type="ECO:0000313" key="3">
    <source>
        <dbReference type="EMBL" id="PSK83777.1"/>
    </source>
</evidence>
<dbReference type="Proteomes" id="UP000240621">
    <property type="component" value="Unassembled WGS sequence"/>
</dbReference>
<feature type="domain" description="NmrA-like" evidence="1">
    <location>
        <begin position="2"/>
        <end position="244"/>
    </location>
</feature>
<gene>
    <name evidence="3" type="ORF">CLV93_103192</name>
    <name evidence="2" type="ORF">JCM18694_35660</name>
</gene>
<name>A0A2P8CFL9_9BACT</name>
<accession>A0A2P8CFL9</accession>
<dbReference type="RefSeq" id="WP_106541613.1">
    <property type="nucleotide sequence ID" value="NZ_BLAU01000001.1"/>
</dbReference>
<keyword evidence="5" id="KW-1185">Reference proteome</keyword>
<dbReference type="PANTHER" id="PTHR47129">
    <property type="entry name" value="QUINONE OXIDOREDUCTASE 2"/>
    <property type="match status" value="1"/>
</dbReference>
<proteinExistence type="predicted"/>
<dbReference type="Gene3D" id="3.40.50.720">
    <property type="entry name" value="NAD(P)-binding Rossmann-like Domain"/>
    <property type="match status" value="1"/>
</dbReference>
<dbReference type="Proteomes" id="UP000396862">
    <property type="component" value="Unassembled WGS sequence"/>
</dbReference>
<dbReference type="Pfam" id="PF05368">
    <property type="entry name" value="NmrA"/>
    <property type="match status" value="1"/>
</dbReference>